<dbReference type="EMBL" id="CAMAPF010000108">
    <property type="protein sequence ID" value="CAH9100602.1"/>
    <property type="molecule type" value="Genomic_DNA"/>
</dbReference>
<dbReference type="AlphaFoldDB" id="A0AAV0DKC7"/>
<comment type="caution">
    <text evidence="2">The sequence shown here is derived from an EMBL/GenBank/DDBJ whole genome shotgun (WGS) entry which is preliminary data.</text>
</comment>
<evidence type="ECO:0000313" key="3">
    <source>
        <dbReference type="Proteomes" id="UP001152523"/>
    </source>
</evidence>
<dbReference type="PANTHER" id="PTHR31973:SF113">
    <property type="entry name" value="PROTEIN FAR1-RELATED SEQUENCE 5-LIKE"/>
    <property type="match status" value="1"/>
</dbReference>
<keyword evidence="3" id="KW-1185">Reference proteome</keyword>
<dbReference type="PANTHER" id="PTHR31973">
    <property type="entry name" value="POLYPROTEIN, PUTATIVE-RELATED"/>
    <property type="match status" value="1"/>
</dbReference>
<protein>
    <recommendedName>
        <fullName evidence="1">MULE transposase domain-containing protein</fullName>
    </recommendedName>
</protein>
<name>A0AAV0DKC7_9ASTE</name>
<sequence length="190" mass="22237">MRMCFVNFFMSLSPWRRAWDFCRPVLIVDGSFMKAYYKGTLLTACGQDTNGHIVPLAFRICDSESKASWNWFLSQVHDCIAFQPDMFIVSDKHEGILSDVSDIFSHALHEYCVEHLRHNMVPKFRGADKNLGWKFKAAYMTSTQKEFEEYMSLLDSEDVHIRPWLRKIDFQKWAKCMSGLLIKITLVAIY</sequence>
<dbReference type="Proteomes" id="UP001152523">
    <property type="component" value="Unassembled WGS sequence"/>
</dbReference>
<organism evidence="2 3">
    <name type="scientific">Cuscuta epithymum</name>
    <dbReference type="NCBI Taxonomy" id="186058"/>
    <lineage>
        <taxon>Eukaryota</taxon>
        <taxon>Viridiplantae</taxon>
        <taxon>Streptophyta</taxon>
        <taxon>Embryophyta</taxon>
        <taxon>Tracheophyta</taxon>
        <taxon>Spermatophyta</taxon>
        <taxon>Magnoliopsida</taxon>
        <taxon>eudicotyledons</taxon>
        <taxon>Gunneridae</taxon>
        <taxon>Pentapetalae</taxon>
        <taxon>asterids</taxon>
        <taxon>lamiids</taxon>
        <taxon>Solanales</taxon>
        <taxon>Convolvulaceae</taxon>
        <taxon>Cuscuteae</taxon>
        <taxon>Cuscuta</taxon>
        <taxon>Cuscuta subgen. Cuscuta</taxon>
    </lineage>
</organism>
<gene>
    <name evidence="2" type="ORF">CEPIT_LOCUS15354</name>
</gene>
<evidence type="ECO:0000313" key="2">
    <source>
        <dbReference type="EMBL" id="CAH9100602.1"/>
    </source>
</evidence>
<accession>A0AAV0DKC7</accession>
<feature type="domain" description="MULE transposase" evidence="1">
    <location>
        <begin position="25"/>
        <end position="119"/>
    </location>
</feature>
<reference evidence="2" key="1">
    <citation type="submission" date="2022-07" db="EMBL/GenBank/DDBJ databases">
        <authorList>
            <person name="Macas J."/>
            <person name="Novak P."/>
            <person name="Neumann P."/>
        </authorList>
    </citation>
    <scope>NUCLEOTIDE SEQUENCE</scope>
</reference>
<proteinExistence type="predicted"/>
<dbReference type="Pfam" id="PF10551">
    <property type="entry name" value="MULE"/>
    <property type="match status" value="1"/>
</dbReference>
<dbReference type="InterPro" id="IPR018289">
    <property type="entry name" value="MULE_transposase_dom"/>
</dbReference>
<evidence type="ECO:0000259" key="1">
    <source>
        <dbReference type="Pfam" id="PF10551"/>
    </source>
</evidence>